<name>A0A5N8VL28_9ACTN</name>
<dbReference type="EMBL" id="VJZD01000188">
    <property type="protein sequence ID" value="MPY35960.1"/>
    <property type="molecule type" value="Genomic_DNA"/>
</dbReference>
<sequence>MPSCLQQLGEASGPALLKTAADLRSYLATVPDPRARRGIRHPWTALLTSAAAAVLAPEKVVGVVGGGHGAGHVCGGDLSGDLREGPSRVEGACRQRSGAGGLVRCRGARSFGGAVTVAARGKGQERSGRCDSDDARSHPAIMKHR</sequence>
<evidence type="ECO:0000313" key="3">
    <source>
        <dbReference type="Proteomes" id="UP000325849"/>
    </source>
</evidence>
<protein>
    <submittedName>
        <fullName evidence="2">Transposase family protein</fullName>
    </submittedName>
</protein>
<reference evidence="2 3" key="1">
    <citation type="submission" date="2019-07" db="EMBL/GenBank/DDBJ databases">
        <title>New species of Amycolatopsis and Streptomyces.</title>
        <authorList>
            <person name="Duangmal K."/>
            <person name="Teo W.F.A."/>
            <person name="Lipun K."/>
        </authorList>
    </citation>
    <scope>NUCLEOTIDE SEQUENCE [LARGE SCALE GENOMIC DNA]</scope>
    <source>
        <strain evidence="2 3">NBRC 109810</strain>
    </source>
</reference>
<comment type="caution">
    <text evidence="2">The sequence shown here is derived from an EMBL/GenBank/DDBJ whole genome shotgun (WGS) entry which is preliminary data.</text>
</comment>
<feature type="compositionally biased region" description="Basic and acidic residues" evidence="1">
    <location>
        <begin position="122"/>
        <end position="137"/>
    </location>
</feature>
<proteinExistence type="predicted"/>
<gene>
    <name evidence="2" type="ORF">FNH09_33435</name>
</gene>
<evidence type="ECO:0000313" key="2">
    <source>
        <dbReference type="EMBL" id="MPY35960.1"/>
    </source>
</evidence>
<dbReference type="Proteomes" id="UP000325849">
    <property type="component" value="Unassembled WGS sequence"/>
</dbReference>
<organism evidence="2 3">
    <name type="scientific">Streptomyces adustus</name>
    <dbReference type="NCBI Taxonomy" id="1609272"/>
    <lineage>
        <taxon>Bacteria</taxon>
        <taxon>Bacillati</taxon>
        <taxon>Actinomycetota</taxon>
        <taxon>Actinomycetes</taxon>
        <taxon>Kitasatosporales</taxon>
        <taxon>Streptomycetaceae</taxon>
        <taxon>Streptomyces</taxon>
    </lineage>
</organism>
<evidence type="ECO:0000256" key="1">
    <source>
        <dbReference type="SAM" id="MobiDB-lite"/>
    </source>
</evidence>
<accession>A0A5N8VL28</accession>
<feature type="region of interest" description="Disordered" evidence="1">
    <location>
        <begin position="118"/>
        <end position="145"/>
    </location>
</feature>
<dbReference type="AlphaFoldDB" id="A0A5N8VL28"/>
<keyword evidence="3" id="KW-1185">Reference proteome</keyword>